<evidence type="ECO:0008006" key="5">
    <source>
        <dbReference type="Google" id="ProtNLM"/>
    </source>
</evidence>
<dbReference type="EMBL" id="PDUG01000004">
    <property type="protein sequence ID" value="PIC37530.1"/>
    <property type="molecule type" value="Genomic_DNA"/>
</dbReference>
<feature type="signal peptide" evidence="2">
    <location>
        <begin position="1"/>
        <end position="19"/>
    </location>
</feature>
<feature type="chain" id="PRO_5013552595" description="SXP/RAL-2 family protein Ani s 5-like cation-binding domain-containing protein" evidence="2">
    <location>
        <begin position="20"/>
        <end position="253"/>
    </location>
</feature>
<feature type="compositionally biased region" description="Basic and acidic residues" evidence="1">
    <location>
        <begin position="169"/>
        <end position="186"/>
    </location>
</feature>
<evidence type="ECO:0000313" key="4">
    <source>
        <dbReference type="Proteomes" id="UP000230233"/>
    </source>
</evidence>
<reference evidence="4" key="1">
    <citation type="submission" date="2017-10" db="EMBL/GenBank/DDBJ databases">
        <title>Rapid genome shrinkage in a self-fertile nematode reveals novel sperm competition proteins.</title>
        <authorList>
            <person name="Yin D."/>
            <person name="Schwarz E.M."/>
            <person name="Thomas C.G."/>
            <person name="Felde R.L."/>
            <person name="Korf I.F."/>
            <person name="Cutter A.D."/>
            <person name="Schartner C.M."/>
            <person name="Ralston E.J."/>
            <person name="Meyer B.J."/>
            <person name="Haag E.S."/>
        </authorList>
    </citation>
    <scope>NUCLEOTIDE SEQUENCE [LARGE SCALE GENOMIC DNA]</scope>
    <source>
        <strain evidence="4">JU1422</strain>
    </source>
</reference>
<feature type="compositionally biased region" description="Basic and acidic residues" evidence="1">
    <location>
        <begin position="242"/>
        <end position="253"/>
    </location>
</feature>
<feature type="region of interest" description="Disordered" evidence="1">
    <location>
        <begin position="82"/>
        <end position="112"/>
    </location>
</feature>
<comment type="caution">
    <text evidence="3">The sequence shown here is derived from an EMBL/GenBank/DDBJ whole genome shotgun (WGS) entry which is preliminary data.</text>
</comment>
<proteinExistence type="predicted"/>
<keyword evidence="4" id="KW-1185">Reference proteome</keyword>
<evidence type="ECO:0000256" key="1">
    <source>
        <dbReference type="SAM" id="MobiDB-lite"/>
    </source>
</evidence>
<organism evidence="3 4">
    <name type="scientific">Caenorhabditis nigoni</name>
    <dbReference type="NCBI Taxonomy" id="1611254"/>
    <lineage>
        <taxon>Eukaryota</taxon>
        <taxon>Metazoa</taxon>
        <taxon>Ecdysozoa</taxon>
        <taxon>Nematoda</taxon>
        <taxon>Chromadorea</taxon>
        <taxon>Rhabditida</taxon>
        <taxon>Rhabditina</taxon>
        <taxon>Rhabditomorpha</taxon>
        <taxon>Rhabditoidea</taxon>
        <taxon>Rhabditidae</taxon>
        <taxon>Peloderinae</taxon>
        <taxon>Caenorhabditis</taxon>
    </lineage>
</organism>
<evidence type="ECO:0000313" key="3">
    <source>
        <dbReference type="EMBL" id="PIC37530.1"/>
    </source>
</evidence>
<dbReference type="AlphaFoldDB" id="A0A2G5UDD5"/>
<dbReference type="Proteomes" id="UP000230233">
    <property type="component" value="Chromosome IV"/>
</dbReference>
<gene>
    <name evidence="3" type="primary">Cnig_chr_IV.g16125</name>
    <name evidence="3" type="ORF">B9Z55_016125</name>
</gene>
<evidence type="ECO:0000256" key="2">
    <source>
        <dbReference type="SAM" id="SignalP"/>
    </source>
</evidence>
<feature type="region of interest" description="Disordered" evidence="1">
    <location>
        <begin position="143"/>
        <end position="253"/>
    </location>
</feature>
<name>A0A2G5UDD5_9PELO</name>
<keyword evidence="2" id="KW-0732">Signal</keyword>
<accession>A0A2G5UDD5</accession>
<feature type="compositionally biased region" description="Acidic residues" evidence="1">
    <location>
        <begin position="92"/>
        <end position="107"/>
    </location>
</feature>
<protein>
    <recommendedName>
        <fullName evidence="5">SXP/RAL-2 family protein Ani s 5-like cation-binding domain-containing protein</fullName>
    </recommendedName>
</protein>
<feature type="compositionally biased region" description="Acidic residues" evidence="1">
    <location>
        <begin position="150"/>
        <end position="168"/>
    </location>
</feature>
<sequence>MLFHKALLAFLVSIAAVSAFPGLGILNGPLRDLTGTVGGVFHGVKGMAPGNLDLGDLVDLDELLEQLLEELEKIEKIEDTLPLAGEPKPVEEVDNDEANPEDTEDVDNDKPNFAPEEIVYGVVNKVKDTASNVVGAASNILGIEPRPEAPEDVDNYEPESEPAEEVEDGEAKPEAPEDVDNYKPESEPAEVVDGVVDKVKDTASDVVGAASNILDTEPKPELEEVVDDGEPKPEPEQVVDDGEPKPEPEEVDE</sequence>